<comment type="similarity">
    <text evidence="13">Belongs to the ubiquitin-conjugating enzyme family.</text>
</comment>
<keyword evidence="16" id="KW-1185">Reference proteome</keyword>
<dbReference type="EMBL" id="JACAGB010000002">
    <property type="protein sequence ID" value="KAF6384087.1"/>
    <property type="molecule type" value="Genomic_DNA"/>
</dbReference>
<feature type="active site" description="Glycyl thioester intermediate" evidence="12">
    <location>
        <position position="89"/>
    </location>
</feature>
<feature type="domain" description="UBC core" evidence="14">
    <location>
        <begin position="4"/>
        <end position="153"/>
    </location>
</feature>
<dbReference type="Pfam" id="PF00179">
    <property type="entry name" value="UQ_con"/>
    <property type="match status" value="1"/>
</dbReference>
<keyword evidence="2 13" id="KW-0547">Nucleotide-binding</keyword>
<evidence type="ECO:0000313" key="16">
    <source>
        <dbReference type="Proteomes" id="UP000558488"/>
    </source>
</evidence>
<evidence type="ECO:0000259" key="14">
    <source>
        <dbReference type="PROSITE" id="PS50127"/>
    </source>
</evidence>
<evidence type="ECO:0000256" key="8">
    <source>
        <dbReference type="ARBA" id="ARBA00072443"/>
    </source>
</evidence>
<dbReference type="Gene3D" id="3.10.110.10">
    <property type="entry name" value="Ubiquitin Conjugating Enzyme"/>
    <property type="match status" value="1"/>
</dbReference>
<dbReference type="SUPFAM" id="SSF54495">
    <property type="entry name" value="UBC-like"/>
    <property type="match status" value="1"/>
</dbReference>
<comment type="function">
    <text evidence="7">Catalyzes the covalent attachment of ubiquitin to other proteins.</text>
</comment>
<evidence type="ECO:0000256" key="1">
    <source>
        <dbReference type="ARBA" id="ARBA00022679"/>
    </source>
</evidence>
<dbReference type="GO" id="GO:0005524">
    <property type="term" value="F:ATP binding"/>
    <property type="evidence" value="ECO:0007669"/>
    <property type="project" value="UniProtKB-UniRule"/>
</dbReference>
<evidence type="ECO:0000256" key="6">
    <source>
        <dbReference type="ARBA" id="ARBA00043952"/>
    </source>
</evidence>
<evidence type="ECO:0000256" key="10">
    <source>
        <dbReference type="ARBA" id="ARBA00077510"/>
    </source>
</evidence>
<name>A0A7J8ABW3_PIPKU</name>
<dbReference type="SMART" id="SM00212">
    <property type="entry name" value="UBCc"/>
    <property type="match status" value="1"/>
</dbReference>
<dbReference type="CDD" id="cd23806">
    <property type="entry name" value="UBCc_UBE2U"/>
    <property type="match status" value="1"/>
</dbReference>
<organism evidence="15 16">
    <name type="scientific">Pipistrellus kuhlii</name>
    <name type="common">Kuhl's pipistrelle</name>
    <dbReference type="NCBI Taxonomy" id="59472"/>
    <lineage>
        <taxon>Eukaryota</taxon>
        <taxon>Metazoa</taxon>
        <taxon>Chordata</taxon>
        <taxon>Craniata</taxon>
        <taxon>Vertebrata</taxon>
        <taxon>Euteleostomi</taxon>
        <taxon>Mammalia</taxon>
        <taxon>Eutheria</taxon>
        <taxon>Laurasiatheria</taxon>
        <taxon>Chiroptera</taxon>
        <taxon>Yangochiroptera</taxon>
        <taxon>Vespertilionidae</taxon>
        <taxon>Pipistrellus</taxon>
    </lineage>
</organism>
<evidence type="ECO:0000256" key="4">
    <source>
        <dbReference type="ARBA" id="ARBA00022840"/>
    </source>
</evidence>
<evidence type="ECO:0000256" key="11">
    <source>
        <dbReference type="ARBA" id="ARBA00082135"/>
    </source>
</evidence>
<evidence type="ECO:0000256" key="13">
    <source>
        <dbReference type="RuleBase" id="RU362109"/>
    </source>
</evidence>
<comment type="pathway">
    <text evidence="6">Protein modification.</text>
</comment>
<evidence type="ECO:0000256" key="9">
    <source>
        <dbReference type="ARBA" id="ARBA00076315"/>
    </source>
</evidence>
<proteinExistence type="inferred from homology"/>
<keyword evidence="4 13" id="KW-0067">ATP-binding</keyword>
<evidence type="ECO:0000256" key="5">
    <source>
        <dbReference type="ARBA" id="ARBA00022843"/>
    </source>
</evidence>
<dbReference type="PROSITE" id="PS00183">
    <property type="entry name" value="UBC_1"/>
    <property type="match status" value="1"/>
</dbReference>
<evidence type="ECO:0000256" key="7">
    <source>
        <dbReference type="ARBA" id="ARBA00053619"/>
    </source>
</evidence>
<dbReference type="GO" id="GO:0016740">
    <property type="term" value="F:transferase activity"/>
    <property type="evidence" value="ECO:0007669"/>
    <property type="project" value="UniProtKB-KW"/>
</dbReference>
<dbReference type="PANTHER" id="PTHR24067">
    <property type="entry name" value="UBIQUITIN-CONJUGATING ENZYME E2"/>
    <property type="match status" value="1"/>
</dbReference>
<dbReference type="AlphaFoldDB" id="A0A7J8ABW3"/>
<dbReference type="InterPro" id="IPR050113">
    <property type="entry name" value="Ub_conjugating_enzyme"/>
</dbReference>
<keyword evidence="3 13" id="KW-0833">Ubl conjugation pathway</keyword>
<dbReference type="Proteomes" id="UP000558488">
    <property type="component" value="Unassembled WGS sequence"/>
</dbReference>
<keyword evidence="1" id="KW-0808">Transferase</keyword>
<reference evidence="15 16" key="1">
    <citation type="journal article" date="2020" name="Nature">
        <title>Six reference-quality genomes reveal evolution of bat adaptations.</title>
        <authorList>
            <person name="Jebb D."/>
            <person name="Huang Z."/>
            <person name="Pippel M."/>
            <person name="Hughes G.M."/>
            <person name="Lavrichenko K."/>
            <person name="Devanna P."/>
            <person name="Winkler S."/>
            <person name="Jermiin L.S."/>
            <person name="Skirmuntt E.C."/>
            <person name="Katzourakis A."/>
            <person name="Burkitt-Gray L."/>
            <person name="Ray D.A."/>
            <person name="Sullivan K.A.M."/>
            <person name="Roscito J.G."/>
            <person name="Kirilenko B.M."/>
            <person name="Davalos L.M."/>
            <person name="Corthals A.P."/>
            <person name="Power M.L."/>
            <person name="Jones G."/>
            <person name="Ransome R.D."/>
            <person name="Dechmann D.K.N."/>
            <person name="Locatelli A.G."/>
            <person name="Puechmaille S.J."/>
            <person name="Fedrigo O."/>
            <person name="Jarvis E.D."/>
            <person name="Hiller M."/>
            <person name="Vernes S.C."/>
            <person name="Myers E.W."/>
            <person name="Teeling E.C."/>
        </authorList>
    </citation>
    <scope>NUCLEOTIDE SEQUENCE [LARGE SCALE GENOMIC DNA]</scope>
    <source>
        <strain evidence="15">MPipKuh1</strain>
        <tissue evidence="15">Flight muscle</tissue>
    </source>
</reference>
<gene>
    <name evidence="15" type="ORF">mPipKuh1_018377</name>
</gene>
<dbReference type="FunFam" id="3.10.110.10:FF:000067">
    <property type="entry name" value="ubiquitin-conjugating enzyme E2 U isoform X1"/>
    <property type="match status" value="1"/>
</dbReference>
<evidence type="ECO:0000256" key="12">
    <source>
        <dbReference type="PROSITE-ProRule" id="PRU10133"/>
    </source>
</evidence>
<dbReference type="PROSITE" id="PS50127">
    <property type="entry name" value="UBC_2"/>
    <property type="match status" value="1"/>
</dbReference>
<keyword evidence="5" id="KW-0832">Ubl conjugation</keyword>
<dbReference type="InterPro" id="IPR000608">
    <property type="entry name" value="UBC"/>
</dbReference>
<protein>
    <recommendedName>
        <fullName evidence="8">Ubiquitin-conjugating enzyme E2 U</fullName>
    </recommendedName>
    <alternativeName>
        <fullName evidence="9">E2 ubiquitin-conjugating enzyme U</fullName>
    </alternativeName>
    <alternativeName>
        <fullName evidence="11">Ubiquitin carrier protein U</fullName>
    </alternativeName>
    <alternativeName>
        <fullName evidence="10">Ubiquitin-protein ligase U</fullName>
    </alternativeName>
</protein>
<accession>A0A7J8ABW3</accession>
<evidence type="ECO:0000256" key="2">
    <source>
        <dbReference type="ARBA" id="ARBA00022741"/>
    </source>
</evidence>
<sequence length="226" mass="26471">MCCRTYYLLQRDLRELEENKYKGIVAFPVSEDQMTWEARIEGLKDTIWQGILLRLTITFTPEYNLAPPVVKFKTIPFHPNVDQNTGQPCIDFLDNPRKWKASYTLSSILLTLQVMLSNPVLEKPVNLEAAQILTESESMYKLIIQKIYRDTLLLDQVSSYSSEDSDKLIKAIKISFDDYHKTWSEIATSKAAECFRTPMLQNPAFLGHHHKWKKMERKHQKEWNLN</sequence>
<evidence type="ECO:0000256" key="3">
    <source>
        <dbReference type="ARBA" id="ARBA00022786"/>
    </source>
</evidence>
<dbReference type="InterPro" id="IPR016135">
    <property type="entry name" value="UBQ-conjugating_enzyme/RWD"/>
</dbReference>
<evidence type="ECO:0000313" key="15">
    <source>
        <dbReference type="EMBL" id="KAF6384087.1"/>
    </source>
</evidence>
<dbReference type="InterPro" id="IPR023313">
    <property type="entry name" value="UBQ-conjugating_AS"/>
</dbReference>
<comment type="caution">
    <text evidence="15">The sequence shown here is derived from an EMBL/GenBank/DDBJ whole genome shotgun (WGS) entry which is preliminary data.</text>
</comment>